<feature type="compositionally biased region" description="Basic and acidic residues" evidence="1">
    <location>
        <begin position="64"/>
        <end position="77"/>
    </location>
</feature>
<feature type="compositionally biased region" description="Basic and acidic residues" evidence="1">
    <location>
        <begin position="40"/>
        <end position="57"/>
    </location>
</feature>
<organism evidence="3 4">
    <name type="scientific">Luteimonas colneyensis</name>
    <dbReference type="NCBI Taxonomy" id="2762230"/>
    <lineage>
        <taxon>Bacteria</taxon>
        <taxon>Pseudomonadati</taxon>
        <taxon>Pseudomonadota</taxon>
        <taxon>Gammaproteobacteria</taxon>
        <taxon>Lysobacterales</taxon>
        <taxon>Lysobacteraceae</taxon>
        <taxon>Luteimonas</taxon>
    </lineage>
</organism>
<protein>
    <recommendedName>
        <fullName evidence="5">Entry exclusion lipoprotein TrbK</fullName>
    </recommendedName>
</protein>
<proteinExistence type="predicted"/>
<reference evidence="3 4" key="1">
    <citation type="submission" date="2020-08" db="EMBL/GenBank/DDBJ databases">
        <title>A Genomic Blueprint of the Chicken Gut Microbiome.</title>
        <authorList>
            <person name="Gilroy R."/>
            <person name="Ravi A."/>
            <person name="Getino M."/>
            <person name="Pursley I."/>
            <person name="Horton D.L."/>
            <person name="Alikhan N.-F."/>
            <person name="Baker D."/>
            <person name="Gharbi K."/>
            <person name="Hall N."/>
            <person name="Watson M."/>
            <person name="Adriaenssens E.M."/>
            <person name="Foster-Nyarko E."/>
            <person name="Jarju S."/>
            <person name="Secka A."/>
            <person name="Antonio M."/>
            <person name="Oren A."/>
            <person name="Chaudhuri R."/>
            <person name="La Ragione R.M."/>
            <person name="Hildebrand F."/>
            <person name="Pallen M.J."/>
        </authorList>
    </citation>
    <scope>NUCLEOTIDE SEQUENCE [LARGE SCALE GENOMIC DNA]</scope>
    <source>
        <strain evidence="3 4">Sa2BVA3</strain>
    </source>
</reference>
<comment type="caution">
    <text evidence="3">The sequence shown here is derived from an EMBL/GenBank/DDBJ whole genome shotgun (WGS) entry which is preliminary data.</text>
</comment>
<dbReference type="EMBL" id="JACSQJ010000002">
    <property type="protein sequence ID" value="MBD7987515.1"/>
    <property type="molecule type" value="Genomic_DNA"/>
</dbReference>
<dbReference type="RefSeq" id="WP_191728750.1">
    <property type="nucleotide sequence ID" value="NZ_JACSQJ010000002.1"/>
</dbReference>
<gene>
    <name evidence="3" type="ORF">H9645_05675</name>
</gene>
<dbReference type="Proteomes" id="UP000647183">
    <property type="component" value="Unassembled WGS sequence"/>
</dbReference>
<accession>A0ABR8UHK8</accession>
<sequence>MRLSITACLFSALLLAGCAGTSDYRDTNAAVDANPLCASRPDRPGEPVARDCERRSEGSVSTQRESRQIDFRKDRDD</sequence>
<keyword evidence="2" id="KW-0732">Signal</keyword>
<feature type="signal peptide" evidence="2">
    <location>
        <begin position="1"/>
        <end position="21"/>
    </location>
</feature>
<evidence type="ECO:0000313" key="3">
    <source>
        <dbReference type="EMBL" id="MBD7987515.1"/>
    </source>
</evidence>
<evidence type="ECO:0008006" key="5">
    <source>
        <dbReference type="Google" id="ProtNLM"/>
    </source>
</evidence>
<feature type="region of interest" description="Disordered" evidence="1">
    <location>
        <begin position="34"/>
        <end position="77"/>
    </location>
</feature>
<evidence type="ECO:0000256" key="1">
    <source>
        <dbReference type="SAM" id="MobiDB-lite"/>
    </source>
</evidence>
<feature type="chain" id="PRO_5045125854" description="Entry exclusion lipoprotein TrbK" evidence="2">
    <location>
        <begin position="22"/>
        <end position="77"/>
    </location>
</feature>
<keyword evidence="4" id="KW-1185">Reference proteome</keyword>
<evidence type="ECO:0000313" key="4">
    <source>
        <dbReference type="Proteomes" id="UP000647183"/>
    </source>
</evidence>
<dbReference type="PROSITE" id="PS51257">
    <property type="entry name" value="PROKAR_LIPOPROTEIN"/>
    <property type="match status" value="1"/>
</dbReference>
<evidence type="ECO:0000256" key="2">
    <source>
        <dbReference type="SAM" id="SignalP"/>
    </source>
</evidence>
<name>A0ABR8UHK8_9GAMM</name>